<organism evidence="1 2">
    <name type="scientific">Coleophoma cylindrospora</name>
    <dbReference type="NCBI Taxonomy" id="1849047"/>
    <lineage>
        <taxon>Eukaryota</taxon>
        <taxon>Fungi</taxon>
        <taxon>Dikarya</taxon>
        <taxon>Ascomycota</taxon>
        <taxon>Pezizomycotina</taxon>
        <taxon>Leotiomycetes</taxon>
        <taxon>Helotiales</taxon>
        <taxon>Dermateaceae</taxon>
        <taxon>Coleophoma</taxon>
    </lineage>
</organism>
<dbReference type="PANTHER" id="PTHR39596">
    <property type="match status" value="1"/>
</dbReference>
<protein>
    <recommendedName>
        <fullName evidence="3">Heterokaryon incompatibility domain-containing protein</fullName>
    </recommendedName>
</protein>
<gene>
    <name evidence="1" type="ORF">BP6252_07445</name>
</gene>
<reference evidence="1 2" key="1">
    <citation type="journal article" date="2018" name="IMA Fungus">
        <title>IMA Genome-F 9: Draft genome sequence of Annulohypoxylon stygium, Aspergillus mulundensis, Berkeleyomyces basicola (syn. Thielaviopsis basicola), Ceratocystis smalleyi, two Cercospora beticola strains, Coleophoma cylindrospora, Fusarium fracticaudum, Phialophora cf. hyalina, and Morchella septimelata.</title>
        <authorList>
            <person name="Wingfield B.D."/>
            <person name="Bills G.F."/>
            <person name="Dong Y."/>
            <person name="Huang W."/>
            <person name="Nel W.J."/>
            <person name="Swalarsk-Parry B.S."/>
            <person name="Vaghefi N."/>
            <person name="Wilken P.M."/>
            <person name="An Z."/>
            <person name="de Beer Z.W."/>
            <person name="De Vos L."/>
            <person name="Chen L."/>
            <person name="Duong T.A."/>
            <person name="Gao Y."/>
            <person name="Hammerbacher A."/>
            <person name="Kikkert J.R."/>
            <person name="Li Y."/>
            <person name="Li H."/>
            <person name="Li K."/>
            <person name="Li Q."/>
            <person name="Liu X."/>
            <person name="Ma X."/>
            <person name="Naidoo K."/>
            <person name="Pethybridge S.J."/>
            <person name="Sun J."/>
            <person name="Steenkamp E.T."/>
            <person name="van der Nest M.A."/>
            <person name="van Wyk S."/>
            <person name="Wingfield M.J."/>
            <person name="Xiong C."/>
            <person name="Yue Q."/>
            <person name="Zhang X."/>
        </authorList>
    </citation>
    <scope>NUCLEOTIDE SEQUENCE [LARGE SCALE GENOMIC DNA]</scope>
    <source>
        <strain evidence="1 2">BP6252</strain>
    </source>
</reference>
<evidence type="ECO:0000313" key="1">
    <source>
        <dbReference type="EMBL" id="RDW73538.1"/>
    </source>
</evidence>
<dbReference type="AlphaFoldDB" id="A0A3D8RHY4"/>
<accession>A0A3D8RHY4</accession>
<dbReference type="STRING" id="1849047.A0A3D8RHY4"/>
<dbReference type="EMBL" id="PDLM01000007">
    <property type="protein sequence ID" value="RDW73538.1"/>
    <property type="molecule type" value="Genomic_DNA"/>
</dbReference>
<dbReference type="Proteomes" id="UP000256645">
    <property type="component" value="Unassembled WGS sequence"/>
</dbReference>
<comment type="caution">
    <text evidence="1">The sequence shown here is derived from an EMBL/GenBank/DDBJ whole genome shotgun (WGS) entry which is preliminary data.</text>
</comment>
<name>A0A3D8RHY4_9HELO</name>
<dbReference type="OrthoDB" id="2426273at2759"/>
<evidence type="ECO:0008006" key="3">
    <source>
        <dbReference type="Google" id="ProtNLM"/>
    </source>
</evidence>
<sequence length="803" mass="91641">MDHIPAPLHPLCDTLKIPMLTRTGYDHNLSDFIGYPEREGWHPRPADDWRQIFKSRDPDFLAFLQRWLYFGLLECTSGRQVNISSFTEHGQYLSSQKLLEHAHECWGLEPDAEHIRAAMRHSTHIHLHLFGHRKLPETPDTHLPTKIRLQTFIEKVPSVDPRDPANVIATSLLLDFLNNFLPHRWDRHLQRSVNDPKLLEPRTGPLWRDLEKNGWCPSEIAAMVDRFSVSGVFFMTKNTNEGHLVHIIGVVSGNSTTLHTKQSMILDARKTCGFVHAEPEKLASILVNENTIPLIDASTEWGDQRKTREIHLEPWDVSKSFVTISHVWADGLGNPNSNALPRCQMARLSGMVQKLTGNKKALFWLDTICVPPDSALGNGNEASSENKRQRVAQNQALTKMRQTYAASDYVLVLDSWMFSEAESKMTDVEKLTRIFCSGWNSRLWTYQEGALAKRLFFELKDGPYDVDQAILRIRESQDRSIMYTIQGPLLIQYDSLRGFRDQKPQNVEKIKFLAIALSFRKTSVAADEALCLSTLMGFNVQEILDVTAPDPTVAEALANARMKKFWTMFDQIPLAMIRFDGPTLPESGWTWAPSSLLLSENRPLDSYRCFLTSNTKPADRTNIGLTVELPGLTFRSSVPLGLEFYVEDENRTIYHFYFELTRYKDVAQPYIHNHHGLHREEICIKPQEVASSDILAFIFDQVNDEQNQVPAHSSHITETGILVATYYDSKSGMWNAKKLGHATRKTMTPPTHNDAEVIRSYIQKSSQNQQDYQANRLKYPAARNGTLLCTRGKSVGKEIWCLE</sequence>
<keyword evidence="2" id="KW-1185">Reference proteome</keyword>
<proteinExistence type="predicted"/>
<dbReference type="PANTHER" id="PTHR39596:SF3">
    <property type="entry name" value="HETEROKARYON INCOMPATIBILITY DOMAIN-CONTAINING PROTEIN"/>
    <property type="match status" value="1"/>
</dbReference>
<evidence type="ECO:0000313" key="2">
    <source>
        <dbReference type="Proteomes" id="UP000256645"/>
    </source>
</evidence>